<keyword evidence="3" id="KW-0004">4Fe-4S</keyword>
<dbReference type="EMBL" id="AP017378">
    <property type="protein sequence ID" value="BBD09467.1"/>
    <property type="molecule type" value="Genomic_DNA"/>
</dbReference>
<dbReference type="InterPro" id="IPR013983">
    <property type="entry name" value="Ald_Fedxn_OxRdtase_N"/>
</dbReference>
<dbReference type="OrthoDB" id="9763894at2"/>
<dbReference type="InterPro" id="IPR036503">
    <property type="entry name" value="Ald_Fedxn_OxRdtase_N_sf"/>
</dbReference>
<sequence length="574" mass="60843">MSKLLRINTRKRTFTFEEMGEYAGLGGRALTSRIVNKEVPADCHALSKYNKLIIAPGILTGTTAANSGRISVGAKSPLTGGIKESNSGGVVSQKLVKLGIGGIVLEGKPEADAPFMTIKIDKDGVTIEDAPGDVLTDNYAYAKILDEKFGGKACVALAGPAGCQGLKASTIQFTDPDGRPARSAGRGGLGAVMGSKKVKALIVDDKDAPRVEYADKDAFKEASKKWVNILKGHPVTGEGLPAYGTAILVNIINEAGALPTKNFREGRYEHANDVSGETMAANIEKRGGKTKEGCHPGCIIQCSQCYNNAKGEYVTSGFEYETLWAFGPNCLVNDLDLIAEMDRTCDEKGIDTIEMGNTIAMAMEGGLLEWGDAPGSLALLKKVGTNDPLGRMIGNGAVFTADAYGVDRVPVVKNQSMPAYDPRAVKGVGVTYATTTQGADHTAGYAVCQNVLKVGGDVDSHGKEGQIETSKALQIATAAVDSAGLCLFVAFAVLDSAEALDVVADMLSARFGQKFTVADILGLGESVLRDEQDFNERAGFTEKDDQLPRWFKEQLPPHNVSWDFTTEELQGAKV</sequence>
<evidence type="ECO:0000256" key="6">
    <source>
        <dbReference type="ARBA" id="ARBA00023004"/>
    </source>
</evidence>
<dbReference type="SUPFAM" id="SSF56228">
    <property type="entry name" value="Aldehyde ferredoxin oxidoreductase, N-terminal domain"/>
    <property type="match status" value="1"/>
</dbReference>
<dbReference type="Gene3D" id="1.10.569.10">
    <property type="entry name" value="Aldehyde Ferredoxin Oxidoreductase Protein, subunit A, domain 2"/>
    <property type="match status" value="1"/>
</dbReference>
<evidence type="ECO:0000256" key="5">
    <source>
        <dbReference type="ARBA" id="ARBA00023002"/>
    </source>
</evidence>
<keyword evidence="11" id="KW-1185">Reference proteome</keyword>
<dbReference type="SMART" id="SM00790">
    <property type="entry name" value="AFOR_N"/>
    <property type="match status" value="1"/>
</dbReference>
<evidence type="ECO:0000256" key="7">
    <source>
        <dbReference type="ARBA" id="ARBA00023014"/>
    </source>
</evidence>
<proteinExistence type="inferred from homology"/>
<accession>A0A2Z6B1R8</accession>
<dbReference type="SUPFAM" id="SSF48310">
    <property type="entry name" value="Aldehyde ferredoxin oxidoreductase, C-terminal domains"/>
    <property type="match status" value="1"/>
</dbReference>
<dbReference type="GO" id="GO:0009055">
    <property type="term" value="F:electron transfer activity"/>
    <property type="evidence" value="ECO:0007669"/>
    <property type="project" value="InterPro"/>
</dbReference>
<dbReference type="GO" id="GO:0051539">
    <property type="term" value="F:4 iron, 4 sulfur cluster binding"/>
    <property type="evidence" value="ECO:0007669"/>
    <property type="project" value="UniProtKB-KW"/>
</dbReference>
<evidence type="ECO:0000256" key="1">
    <source>
        <dbReference type="ARBA" id="ARBA00001966"/>
    </source>
</evidence>
<comment type="cofactor">
    <cofactor evidence="1">
        <name>[4Fe-4S] cluster</name>
        <dbReference type="ChEBI" id="CHEBI:49883"/>
    </cofactor>
</comment>
<keyword evidence="7" id="KW-0411">Iron-sulfur</keyword>
<dbReference type="Proteomes" id="UP000269883">
    <property type="component" value="Chromosome"/>
</dbReference>
<evidence type="ECO:0000256" key="3">
    <source>
        <dbReference type="ARBA" id="ARBA00022485"/>
    </source>
</evidence>
<comment type="similarity">
    <text evidence="2">Belongs to the AOR/FOR family.</text>
</comment>
<dbReference type="PANTHER" id="PTHR30038">
    <property type="entry name" value="ALDEHYDE FERREDOXIN OXIDOREDUCTASE"/>
    <property type="match status" value="1"/>
</dbReference>
<evidence type="ECO:0000256" key="4">
    <source>
        <dbReference type="ARBA" id="ARBA00022723"/>
    </source>
</evidence>
<dbReference type="PANTHER" id="PTHR30038:SF0">
    <property type="entry name" value="TUNGSTEN-CONTAINING ALDEHYDE FERREDOXIN OXIDOREDUCTASE"/>
    <property type="match status" value="1"/>
</dbReference>
<feature type="domain" description="Aldehyde ferredoxin oxidoreductase N-terminal" evidence="9">
    <location>
        <begin position="1"/>
        <end position="206"/>
    </location>
</feature>
<dbReference type="InterPro" id="IPR013984">
    <property type="entry name" value="Ald_Fedxn_OxRdtase_dom2"/>
</dbReference>
<dbReference type="RefSeq" id="WP_126380440.1">
    <property type="nucleotide sequence ID" value="NZ_AP017378.1"/>
</dbReference>
<dbReference type="InterPro" id="IPR051919">
    <property type="entry name" value="W-dependent_AOR"/>
</dbReference>
<organism evidence="10 11">
    <name type="scientific">Desulfovibrio ferrophilus</name>
    <dbReference type="NCBI Taxonomy" id="241368"/>
    <lineage>
        <taxon>Bacteria</taxon>
        <taxon>Pseudomonadati</taxon>
        <taxon>Thermodesulfobacteriota</taxon>
        <taxon>Desulfovibrionia</taxon>
        <taxon>Desulfovibrionales</taxon>
        <taxon>Desulfovibrionaceae</taxon>
        <taxon>Desulfovibrio</taxon>
    </lineage>
</organism>
<comment type="cofactor">
    <cofactor evidence="8">
        <name>tungstopterin</name>
        <dbReference type="ChEBI" id="CHEBI:30402"/>
    </cofactor>
</comment>
<dbReference type="Pfam" id="PF02730">
    <property type="entry name" value="AFOR_N"/>
    <property type="match status" value="1"/>
</dbReference>
<gene>
    <name evidence="10" type="ORF">DFE_2741</name>
</gene>
<evidence type="ECO:0000256" key="2">
    <source>
        <dbReference type="ARBA" id="ARBA00011032"/>
    </source>
</evidence>
<dbReference type="AlphaFoldDB" id="A0A2Z6B1R8"/>
<evidence type="ECO:0000313" key="10">
    <source>
        <dbReference type="EMBL" id="BBD09467.1"/>
    </source>
</evidence>
<dbReference type="GO" id="GO:0016625">
    <property type="term" value="F:oxidoreductase activity, acting on the aldehyde or oxo group of donors, iron-sulfur protein as acceptor"/>
    <property type="evidence" value="ECO:0007669"/>
    <property type="project" value="InterPro"/>
</dbReference>
<keyword evidence="6" id="KW-0408">Iron</keyword>
<keyword evidence="4" id="KW-0479">Metal-binding</keyword>
<dbReference type="Pfam" id="PF01314">
    <property type="entry name" value="AFOR_C"/>
    <property type="match status" value="1"/>
</dbReference>
<dbReference type="InterPro" id="IPR036021">
    <property type="entry name" value="Tungsten_al_ferr_oxy-like_C"/>
</dbReference>
<dbReference type="KEGG" id="dfl:DFE_2741"/>
<evidence type="ECO:0000259" key="9">
    <source>
        <dbReference type="SMART" id="SM00790"/>
    </source>
</evidence>
<name>A0A2Z6B1R8_9BACT</name>
<dbReference type="Gene3D" id="1.10.599.10">
    <property type="entry name" value="Aldehyde Ferredoxin Oxidoreductase Protein, subunit A, domain 3"/>
    <property type="match status" value="1"/>
</dbReference>
<reference evidence="10 11" key="1">
    <citation type="journal article" date="2018" name="Sci. Adv.">
        <title>Multi-heme cytochromes provide a pathway for survival in energy-limited environments.</title>
        <authorList>
            <person name="Deng X."/>
            <person name="Dohmae N."/>
            <person name="Nealson K.H."/>
            <person name="Hashimoto K."/>
            <person name="Okamoto A."/>
        </authorList>
    </citation>
    <scope>NUCLEOTIDE SEQUENCE [LARGE SCALE GENOMIC DNA]</scope>
    <source>
        <strain evidence="10 11">IS5</strain>
    </source>
</reference>
<keyword evidence="5" id="KW-0560">Oxidoreductase</keyword>
<evidence type="ECO:0000256" key="8">
    <source>
        <dbReference type="ARBA" id="ARBA00049934"/>
    </source>
</evidence>
<protein>
    <submittedName>
        <fullName evidence="10">Aldehyde ferredoxin oxidoreductase</fullName>
    </submittedName>
</protein>
<dbReference type="GO" id="GO:0046872">
    <property type="term" value="F:metal ion binding"/>
    <property type="evidence" value="ECO:0007669"/>
    <property type="project" value="UniProtKB-KW"/>
</dbReference>
<dbReference type="InterPro" id="IPR013985">
    <property type="entry name" value="Ald_Fedxn_OxRdtase_dom3"/>
</dbReference>
<dbReference type="Gene3D" id="3.60.9.10">
    <property type="entry name" value="Aldehyde ferredoxin oxidoreductase, N-terminal domain"/>
    <property type="match status" value="1"/>
</dbReference>
<dbReference type="InterPro" id="IPR001203">
    <property type="entry name" value="OxRdtase_Ald_Fedxn_C"/>
</dbReference>
<evidence type="ECO:0000313" key="11">
    <source>
        <dbReference type="Proteomes" id="UP000269883"/>
    </source>
</evidence>